<dbReference type="PROSITE" id="PS00211">
    <property type="entry name" value="ABC_TRANSPORTER_1"/>
    <property type="match status" value="1"/>
</dbReference>
<dbReference type="Gene3D" id="3.40.50.300">
    <property type="entry name" value="P-loop containing nucleotide triphosphate hydrolases"/>
    <property type="match status" value="2"/>
</dbReference>
<keyword evidence="1" id="KW-0813">Transport</keyword>
<dbReference type="Pfam" id="PF00005">
    <property type="entry name" value="ABC_tran"/>
    <property type="match status" value="2"/>
</dbReference>
<dbReference type="CDD" id="cd03215">
    <property type="entry name" value="ABC_Carb_Monos_II"/>
    <property type="match status" value="1"/>
</dbReference>
<feature type="domain" description="ABC transporter" evidence="6">
    <location>
        <begin position="1"/>
        <end position="196"/>
    </location>
</feature>
<evidence type="ECO:0000256" key="1">
    <source>
        <dbReference type="ARBA" id="ARBA00022448"/>
    </source>
</evidence>
<evidence type="ECO:0000313" key="7">
    <source>
        <dbReference type="EMBL" id="SIR43247.1"/>
    </source>
</evidence>
<organism evidence="7 8">
    <name type="scientific">Acidiphilium rubrum</name>
    <dbReference type="NCBI Taxonomy" id="526"/>
    <lineage>
        <taxon>Bacteria</taxon>
        <taxon>Pseudomonadati</taxon>
        <taxon>Pseudomonadota</taxon>
        <taxon>Alphaproteobacteria</taxon>
        <taxon>Acetobacterales</taxon>
        <taxon>Acidocellaceae</taxon>
        <taxon>Acidiphilium</taxon>
    </lineage>
</organism>
<dbReference type="InterPro" id="IPR027417">
    <property type="entry name" value="P-loop_NTPase"/>
</dbReference>
<dbReference type="PROSITE" id="PS50893">
    <property type="entry name" value="ABC_TRANSPORTER_2"/>
    <property type="match status" value="2"/>
</dbReference>
<dbReference type="SUPFAM" id="SSF52540">
    <property type="entry name" value="P-loop containing nucleoside triphosphate hydrolases"/>
    <property type="match status" value="2"/>
</dbReference>
<accession>A0A8G2FLP9</accession>
<dbReference type="PANTHER" id="PTHR43790:SF9">
    <property type="entry name" value="GALACTOFURANOSE TRANSPORTER ATP-BINDING PROTEIN YTFR"/>
    <property type="match status" value="1"/>
</dbReference>
<comment type="caution">
    <text evidence="7">The sequence shown here is derived from an EMBL/GenBank/DDBJ whole genome shotgun (WGS) entry which is preliminary data.</text>
</comment>
<keyword evidence="5 7" id="KW-0067">ATP-binding</keyword>
<evidence type="ECO:0000256" key="2">
    <source>
        <dbReference type="ARBA" id="ARBA00022597"/>
    </source>
</evidence>
<dbReference type="InterPro" id="IPR050107">
    <property type="entry name" value="ABC_carbohydrate_import_ATPase"/>
</dbReference>
<evidence type="ECO:0000256" key="3">
    <source>
        <dbReference type="ARBA" id="ARBA00022737"/>
    </source>
</evidence>
<dbReference type="InterPro" id="IPR017871">
    <property type="entry name" value="ABC_transporter-like_CS"/>
</dbReference>
<evidence type="ECO:0000256" key="5">
    <source>
        <dbReference type="ARBA" id="ARBA00022840"/>
    </source>
</evidence>
<sequence>MKLLAGIEQPDEGAISVNGGAVLIPNPRAALSAGIAIVHQELSLFPSLGVTENIMIGQEPRRGRFWIDKVAMRKRARDLLDSLGATDIDTSSTVGDLPLAQAQLVEIAKALSTDPSVLILDEPTSALSITEVEHLLSVIDRLRKRGASIVFISHRFSEIERIADRVTILRSGEKAGEFRPGTFNRDEALALMLGETWRKELSTRSAEAFTGDAEATVLQVDDLTLVPHFADIDFKLRRGEILGFTGLEGQGQKELLFAIFGLFRKGLHGKITVGGDHLLPRHPRESISAGIALIPDDRKTLGGFLNLSISENIAITVLESLRSALIINRRAEADLVDGYIRRLSIKCTSSAVSLGSLSGGNQQKVVVAKWLARKAPVYMFCDPTRGVDAGARAELFAVIRELAASGSAILFYSTDLSEFAQLCNRVLVFRDGRVSGTLDGPEIVEQNILDLSFKEAVHDAA</sequence>
<keyword evidence="8" id="KW-1185">Reference proteome</keyword>
<feature type="domain" description="ABC transporter" evidence="6">
    <location>
        <begin position="203"/>
        <end position="456"/>
    </location>
</feature>
<dbReference type="EMBL" id="FTNE01000032">
    <property type="protein sequence ID" value="SIR43247.1"/>
    <property type="molecule type" value="Genomic_DNA"/>
</dbReference>
<gene>
    <name evidence="7" type="ORF">SAMN05421828_13212</name>
</gene>
<keyword evidence="4" id="KW-0547">Nucleotide-binding</keyword>
<evidence type="ECO:0000313" key="8">
    <source>
        <dbReference type="Proteomes" id="UP000186308"/>
    </source>
</evidence>
<dbReference type="AlphaFoldDB" id="A0A8G2FLP9"/>
<keyword evidence="3" id="KW-0677">Repeat</keyword>
<evidence type="ECO:0000259" key="6">
    <source>
        <dbReference type="PROSITE" id="PS50893"/>
    </source>
</evidence>
<dbReference type="GO" id="GO:0016887">
    <property type="term" value="F:ATP hydrolysis activity"/>
    <property type="evidence" value="ECO:0007669"/>
    <property type="project" value="InterPro"/>
</dbReference>
<dbReference type="Proteomes" id="UP000186308">
    <property type="component" value="Unassembled WGS sequence"/>
</dbReference>
<dbReference type="PANTHER" id="PTHR43790">
    <property type="entry name" value="CARBOHYDRATE TRANSPORT ATP-BINDING PROTEIN MG119-RELATED"/>
    <property type="match status" value="1"/>
</dbReference>
<evidence type="ECO:0000256" key="4">
    <source>
        <dbReference type="ARBA" id="ARBA00022741"/>
    </source>
</evidence>
<protein>
    <submittedName>
        <fullName evidence="7">Ribose transport system ATP-binding protein</fullName>
    </submittedName>
</protein>
<proteinExistence type="predicted"/>
<dbReference type="GO" id="GO:0005524">
    <property type="term" value="F:ATP binding"/>
    <property type="evidence" value="ECO:0007669"/>
    <property type="project" value="UniProtKB-KW"/>
</dbReference>
<reference evidence="7 8" key="1">
    <citation type="submission" date="2017-01" db="EMBL/GenBank/DDBJ databases">
        <authorList>
            <person name="Varghese N."/>
            <person name="Submissions S."/>
        </authorList>
    </citation>
    <scope>NUCLEOTIDE SEQUENCE [LARGE SCALE GENOMIC DNA]</scope>
    <source>
        <strain evidence="7 8">ATCC 35905</strain>
    </source>
</reference>
<dbReference type="InterPro" id="IPR003439">
    <property type="entry name" value="ABC_transporter-like_ATP-bd"/>
</dbReference>
<name>A0A8G2FLP9_ACIRU</name>
<keyword evidence="2" id="KW-0762">Sugar transport</keyword>